<dbReference type="EMBL" id="JACBJI010000007">
    <property type="protein sequence ID" value="NYA72289.1"/>
    <property type="molecule type" value="Genomic_DNA"/>
</dbReference>
<accession>A0A7Y9C7E0</accession>
<dbReference type="AlphaFoldDB" id="A0A7Y9C7E0"/>
<keyword evidence="1" id="KW-0732">Signal</keyword>
<proteinExistence type="predicted"/>
<name>A0A7Y9C7E0_9FLAO</name>
<keyword evidence="3" id="KW-1185">Reference proteome</keyword>
<sequence>MRKIFSFIALVSFAFVQAQELNCTVTVNAEKVGATNNQVFKTLQTALNDFVNRTDWTGQGFQSNERINCSMFINVTAYNSGAFQASIQVQSGRPVFNSSYSSPVFNFNDKDFNFDYVEFQNLTFNPNSYDSNLISTIAFYCYMIIAIDGDTFAPNGGTSNFEIAQSIANIAQQGGAKGWSQADGTQNRYFLINDMLSTTFEPFRQAMYEYHYSGLDLMAQDQKAGKEGVKKALATLNEVAKVRPNAFLTRIFFDAKADELVGIFSGGPNIPIADVVENLNKLSPLNASKWANIKF</sequence>
<feature type="signal peptide" evidence="1">
    <location>
        <begin position="1"/>
        <end position="18"/>
    </location>
</feature>
<reference evidence="2 3" key="1">
    <citation type="submission" date="2020-07" db="EMBL/GenBank/DDBJ databases">
        <authorList>
            <person name="Sun Q."/>
        </authorList>
    </citation>
    <scope>NUCLEOTIDE SEQUENCE [LARGE SCALE GENOMIC DNA]</scope>
    <source>
        <strain evidence="2 3">MAH-1</strain>
    </source>
</reference>
<dbReference type="InterPro" id="IPR032274">
    <property type="entry name" value="DUF4835"/>
</dbReference>
<dbReference type="Proteomes" id="UP000535020">
    <property type="component" value="Unassembled WGS sequence"/>
</dbReference>
<evidence type="ECO:0000313" key="3">
    <source>
        <dbReference type="Proteomes" id="UP000535020"/>
    </source>
</evidence>
<dbReference type="Pfam" id="PF16119">
    <property type="entry name" value="DUF4835"/>
    <property type="match status" value="1"/>
</dbReference>
<organism evidence="2 3">
    <name type="scientific">Flavobacterium agri</name>
    <dbReference type="NCBI Taxonomy" id="2743471"/>
    <lineage>
        <taxon>Bacteria</taxon>
        <taxon>Pseudomonadati</taxon>
        <taxon>Bacteroidota</taxon>
        <taxon>Flavobacteriia</taxon>
        <taxon>Flavobacteriales</taxon>
        <taxon>Flavobacteriaceae</taxon>
        <taxon>Flavobacterium</taxon>
    </lineage>
</organism>
<gene>
    <name evidence="2" type="ORF">HZF10_15270</name>
</gene>
<protein>
    <submittedName>
        <fullName evidence="2">DUF4835 family protein</fullName>
    </submittedName>
</protein>
<evidence type="ECO:0000256" key="1">
    <source>
        <dbReference type="SAM" id="SignalP"/>
    </source>
</evidence>
<comment type="caution">
    <text evidence="2">The sequence shown here is derived from an EMBL/GenBank/DDBJ whole genome shotgun (WGS) entry which is preliminary data.</text>
</comment>
<evidence type="ECO:0000313" key="2">
    <source>
        <dbReference type="EMBL" id="NYA72289.1"/>
    </source>
</evidence>
<feature type="chain" id="PRO_5031491283" evidence="1">
    <location>
        <begin position="19"/>
        <end position="295"/>
    </location>
</feature>
<dbReference type="RefSeq" id="WP_176007094.1">
    <property type="nucleotide sequence ID" value="NZ_JABWMI010000018.1"/>
</dbReference>